<dbReference type="STRING" id="66420.A0A194PF11"/>
<dbReference type="GO" id="GO:0046872">
    <property type="term" value="F:metal ion binding"/>
    <property type="evidence" value="ECO:0007669"/>
    <property type="project" value="UniProtKB-KW"/>
</dbReference>
<dbReference type="InterPro" id="IPR028995">
    <property type="entry name" value="Glyco_hydro_57/38_cen_sf"/>
</dbReference>
<dbReference type="GO" id="GO:0000139">
    <property type="term" value="C:Golgi membrane"/>
    <property type="evidence" value="ECO:0007669"/>
    <property type="project" value="TreeGrafter"/>
</dbReference>
<dbReference type="Gene3D" id="1.20.1270.50">
    <property type="entry name" value="Glycoside hydrolase family 38, central domain"/>
    <property type="match status" value="1"/>
</dbReference>
<comment type="similarity">
    <text evidence="2">Belongs to the glycosyl hydrolase 38 family.</text>
</comment>
<comment type="cofactor">
    <cofactor evidence="1">
        <name>Zn(2+)</name>
        <dbReference type="ChEBI" id="CHEBI:29105"/>
    </cofactor>
</comment>
<dbReference type="InterPro" id="IPR000602">
    <property type="entry name" value="Glyco_hydro_38_N"/>
</dbReference>
<dbReference type="Pfam" id="PF01074">
    <property type="entry name" value="Glyco_hydro_38N"/>
    <property type="match status" value="1"/>
</dbReference>
<accession>A0A194PF11</accession>
<dbReference type="Gene3D" id="2.70.98.30">
    <property type="entry name" value="Golgi alpha-mannosidase II, domain 4"/>
    <property type="match status" value="1"/>
</dbReference>
<feature type="domain" description="Glycoside hydrolase family 38 central" evidence="7">
    <location>
        <begin position="428"/>
        <end position="511"/>
    </location>
</feature>
<evidence type="ECO:0000256" key="5">
    <source>
        <dbReference type="ARBA" id="ARBA00022833"/>
    </source>
</evidence>
<dbReference type="Gene3D" id="2.60.40.1180">
    <property type="entry name" value="Golgi alpha-mannosidase II"/>
    <property type="match status" value="1"/>
</dbReference>
<dbReference type="InterPro" id="IPR027291">
    <property type="entry name" value="Glyco_hydro_38_N_sf"/>
</dbReference>
<dbReference type="GO" id="GO:0006013">
    <property type="term" value="P:mannose metabolic process"/>
    <property type="evidence" value="ECO:0007669"/>
    <property type="project" value="InterPro"/>
</dbReference>
<evidence type="ECO:0000313" key="8">
    <source>
        <dbReference type="EMBL" id="KPI91867.1"/>
    </source>
</evidence>
<keyword evidence="5" id="KW-0862">Zinc</keyword>
<dbReference type="InterPro" id="IPR013780">
    <property type="entry name" value="Glyco_hydro_b"/>
</dbReference>
<dbReference type="InterPro" id="IPR011013">
    <property type="entry name" value="Gal_mutarotase_sf_dom"/>
</dbReference>
<gene>
    <name evidence="8" type="ORF">RR46_08293</name>
</gene>
<keyword evidence="6" id="KW-0326">Glycosidase</keyword>
<evidence type="ECO:0000256" key="3">
    <source>
        <dbReference type="ARBA" id="ARBA00022723"/>
    </source>
</evidence>
<dbReference type="Pfam" id="PF07748">
    <property type="entry name" value="Glyco_hydro_38C"/>
    <property type="match status" value="1"/>
</dbReference>
<dbReference type="Gene3D" id="3.20.110.10">
    <property type="entry name" value="Glycoside hydrolase 38, N terminal domain"/>
    <property type="match status" value="2"/>
</dbReference>
<organism evidence="8 9">
    <name type="scientific">Papilio xuthus</name>
    <name type="common">Asian swallowtail butterfly</name>
    <dbReference type="NCBI Taxonomy" id="66420"/>
    <lineage>
        <taxon>Eukaryota</taxon>
        <taxon>Metazoa</taxon>
        <taxon>Ecdysozoa</taxon>
        <taxon>Arthropoda</taxon>
        <taxon>Hexapoda</taxon>
        <taxon>Insecta</taxon>
        <taxon>Pterygota</taxon>
        <taxon>Neoptera</taxon>
        <taxon>Endopterygota</taxon>
        <taxon>Lepidoptera</taxon>
        <taxon>Glossata</taxon>
        <taxon>Ditrysia</taxon>
        <taxon>Papilionoidea</taxon>
        <taxon>Papilionidae</taxon>
        <taxon>Papilioninae</taxon>
        <taxon>Papilio</taxon>
    </lineage>
</organism>
<dbReference type="GO" id="GO:0030246">
    <property type="term" value="F:carbohydrate binding"/>
    <property type="evidence" value="ECO:0007669"/>
    <property type="project" value="InterPro"/>
</dbReference>
<sequence>MSKSPYHLKVHAELFPEYPQGKMLNNKQRPKMSTLLSAVDTIRSKSDTSFKMSRRENRHPNELRLTRDTFYNFTHPLSFDNVLFPLDNSLDKISNNSYPDKITVESFYKIPKTSRFFPPVEEQKPSNMQEILHVFGNESASKKTIFRTSSDIGNDKSSESNDLHIRKMPEYEVDNDKADFLIEEVTPEVIPMYYNYTVPVNPFTCVVLQPYNADIDAQDKFSKFDIEVILVPRTHVDSIWKQSFDQYHNNTVNKILSNLVKKLQFYKNLTFTWNEVSHLSQWWQTTTQKNRSAFRRLVRGGRLEITTGGWVEPDEATIHLFGLLHQLMEAELLLEQYSKTGTISSHNVIIAPIGGPYHYEQQTEFDFQYNNYQKIADFVNINREIYKATIDFGTPKDYFKKILEKNRSYPSLKGDFLNFADVSSGTPAYWSGFFTTRPLLKILLRRLESTLRTTEILFSFAVSSNVFRHMNISDLFNLLMKSRETVARLHDRNVVSGTLTANVLKYVHKKILTTVKDCWYIQETSASLISIKSERNITYLQKYVYRNGEFISAFRTVTPGDQIYVFNSLSHERTEIVEFVTRNPNVRIIDHNKKDVTIQINPIWNYQSENTIKISRQFFTISFVIVIPPMTLELFKIKETYDASSSASTIYCVSCIMDDTPGNGPVFPFNIQPIEIGDIQLENYKHRLIFDEITGLLKTVFEKDTNNKKSVMIDYGAFKSNHINSGMFLFNTNSSKPLHDILSPYRRGVKTKIVLIVSGLVTTELTTIFGRLLQSSVKIFNLMNGPFSKIICVETKTDYEASPKNRELEVFLSVQTDIVNGNPPELVIDNNGFQYTPRYINISRRIESNIYPMTSLAYIQDYQNRLTLLTDHAHGVTCLQEGQIVVMLDRRVLYNDGRGTGEGLADNGATYHRHVILLENFIRSKTFHSVNRKATLQLPSLDALHLANALNYHLDIFFIDRSQTEHCYYTFLPLIKTPFPCDVFVINFRLILYKTSAEKLSINTALITLQRQSFTCEINHFQQHNCNGDYSFSIEKILRNVKAVYQTNLCGTEDGTPISKVNKGSFAPMELSTIRVYF</sequence>
<evidence type="ECO:0000259" key="7">
    <source>
        <dbReference type="SMART" id="SM00872"/>
    </source>
</evidence>
<evidence type="ECO:0000256" key="1">
    <source>
        <dbReference type="ARBA" id="ARBA00001947"/>
    </source>
</evidence>
<dbReference type="SUPFAM" id="SSF88688">
    <property type="entry name" value="Families 57/38 glycoside transferase middle domain"/>
    <property type="match status" value="1"/>
</dbReference>
<reference evidence="8 9" key="1">
    <citation type="journal article" date="2015" name="Nat. Commun.">
        <title>Outbred genome sequencing and CRISPR/Cas9 gene editing in butterflies.</title>
        <authorList>
            <person name="Li X."/>
            <person name="Fan D."/>
            <person name="Zhang W."/>
            <person name="Liu G."/>
            <person name="Zhang L."/>
            <person name="Zhao L."/>
            <person name="Fang X."/>
            <person name="Chen L."/>
            <person name="Dong Y."/>
            <person name="Chen Y."/>
            <person name="Ding Y."/>
            <person name="Zhao R."/>
            <person name="Feng M."/>
            <person name="Zhu Y."/>
            <person name="Feng Y."/>
            <person name="Jiang X."/>
            <person name="Zhu D."/>
            <person name="Xiang H."/>
            <person name="Feng X."/>
            <person name="Li S."/>
            <person name="Wang J."/>
            <person name="Zhang G."/>
            <person name="Kronforst M.R."/>
            <person name="Wang W."/>
        </authorList>
    </citation>
    <scope>NUCLEOTIDE SEQUENCE [LARGE SCALE GENOMIC DNA]</scope>
    <source>
        <strain evidence="8">Ya'a_city_454_Px</strain>
        <tissue evidence="8">Whole body</tissue>
    </source>
</reference>
<proteinExistence type="inferred from homology"/>
<dbReference type="PANTHER" id="PTHR11607">
    <property type="entry name" value="ALPHA-MANNOSIDASE"/>
    <property type="match status" value="1"/>
</dbReference>
<dbReference type="GO" id="GO:0006491">
    <property type="term" value="P:N-glycan processing"/>
    <property type="evidence" value="ECO:0007669"/>
    <property type="project" value="TreeGrafter"/>
</dbReference>
<keyword evidence="4" id="KW-0378">Hydrolase</keyword>
<evidence type="ECO:0000256" key="6">
    <source>
        <dbReference type="ARBA" id="ARBA00023295"/>
    </source>
</evidence>
<dbReference type="SMART" id="SM00872">
    <property type="entry name" value="Alpha-mann_mid"/>
    <property type="match status" value="1"/>
</dbReference>
<dbReference type="InterPro" id="IPR037094">
    <property type="entry name" value="Glyco_hydro_38_cen_sf"/>
</dbReference>
<dbReference type="AlphaFoldDB" id="A0A194PF11"/>
<dbReference type="Proteomes" id="UP000053268">
    <property type="component" value="Unassembled WGS sequence"/>
</dbReference>
<evidence type="ECO:0000256" key="2">
    <source>
        <dbReference type="ARBA" id="ARBA00009792"/>
    </source>
</evidence>
<evidence type="ECO:0000256" key="4">
    <source>
        <dbReference type="ARBA" id="ARBA00022801"/>
    </source>
</evidence>
<dbReference type="SUPFAM" id="SSF74650">
    <property type="entry name" value="Galactose mutarotase-like"/>
    <property type="match status" value="1"/>
</dbReference>
<dbReference type="InterPro" id="IPR050843">
    <property type="entry name" value="Glycosyl_Hydrlase_38"/>
</dbReference>
<evidence type="ECO:0000313" key="9">
    <source>
        <dbReference type="Proteomes" id="UP000053268"/>
    </source>
</evidence>
<dbReference type="PANTHER" id="PTHR11607:SF70">
    <property type="entry name" value="ALPHA-MANNOSIDASE"/>
    <property type="match status" value="1"/>
</dbReference>
<keyword evidence="3" id="KW-0479">Metal-binding</keyword>
<dbReference type="InterPro" id="IPR011330">
    <property type="entry name" value="Glyco_hydro/deAcase_b/a-brl"/>
</dbReference>
<dbReference type="GO" id="GO:0004559">
    <property type="term" value="F:alpha-mannosidase activity"/>
    <property type="evidence" value="ECO:0007669"/>
    <property type="project" value="InterPro"/>
</dbReference>
<dbReference type="SUPFAM" id="SSF88713">
    <property type="entry name" value="Glycoside hydrolase/deacetylase"/>
    <property type="match status" value="1"/>
</dbReference>
<keyword evidence="9" id="KW-1185">Reference proteome</keyword>
<protein>
    <submittedName>
        <fullName evidence="8">Alpha-mannosidase 2</fullName>
    </submittedName>
</protein>
<dbReference type="InterPro" id="IPR015341">
    <property type="entry name" value="Glyco_hydro_38_cen"/>
</dbReference>
<dbReference type="InterPro" id="IPR011682">
    <property type="entry name" value="Glyco_hydro_38_C"/>
</dbReference>
<name>A0A194PF11_PAPXU</name>
<dbReference type="EMBL" id="KQ459605">
    <property type="protein sequence ID" value="KPI91867.1"/>
    <property type="molecule type" value="Genomic_DNA"/>
</dbReference>